<dbReference type="AlphaFoldDB" id="A0A1B7P3B0"/>
<dbReference type="Proteomes" id="UP000091918">
    <property type="component" value="Unassembled WGS sequence"/>
</dbReference>
<keyword evidence="2" id="KW-0812">Transmembrane</keyword>
<accession>A0A1B7P3B0</accession>
<dbReference type="PANTHER" id="PTHR37490">
    <property type="entry name" value="EXPRESSED PROTEIN"/>
    <property type="match status" value="1"/>
</dbReference>
<dbReference type="OrthoDB" id="426718at2759"/>
<name>A0A1B7P3B0_9EURO</name>
<feature type="region of interest" description="Disordered" evidence="1">
    <location>
        <begin position="310"/>
        <end position="351"/>
    </location>
</feature>
<comment type="caution">
    <text evidence="3">The sequence shown here is derived from an EMBL/GenBank/DDBJ whole genome shotgun (WGS) entry which is preliminary data.</text>
</comment>
<evidence type="ECO:0000256" key="1">
    <source>
        <dbReference type="SAM" id="MobiDB-lite"/>
    </source>
</evidence>
<proteinExistence type="predicted"/>
<reference evidence="3 4" key="1">
    <citation type="submission" date="2015-07" db="EMBL/GenBank/DDBJ databases">
        <title>Emmonsia species relationships and genome sequence.</title>
        <authorList>
            <person name="Cuomo C.A."/>
            <person name="Schwartz I.S."/>
            <person name="Kenyon C."/>
            <person name="de Hoog G.S."/>
            <person name="Govender N.P."/>
            <person name="Botha A."/>
            <person name="Moreno L."/>
            <person name="de Vries M."/>
            <person name="Munoz J.F."/>
            <person name="Stielow J.B."/>
        </authorList>
    </citation>
    <scope>NUCLEOTIDE SEQUENCE [LARGE SCALE GENOMIC DNA]</scope>
    <source>
        <strain evidence="3 4">CBS 136260</strain>
    </source>
</reference>
<gene>
    <name evidence="3" type="ORF">ACJ72_02130</name>
</gene>
<feature type="compositionally biased region" description="Basic and acidic residues" evidence="1">
    <location>
        <begin position="328"/>
        <end position="340"/>
    </location>
</feature>
<dbReference type="Pfam" id="PF11913">
    <property type="entry name" value="DUF3431"/>
    <property type="match status" value="1"/>
</dbReference>
<feature type="compositionally biased region" description="Low complexity" evidence="1">
    <location>
        <begin position="341"/>
        <end position="351"/>
    </location>
</feature>
<feature type="transmembrane region" description="Helical" evidence="2">
    <location>
        <begin position="20"/>
        <end position="40"/>
    </location>
</feature>
<organism evidence="3 4">
    <name type="scientific">Emergomyces africanus</name>
    <dbReference type="NCBI Taxonomy" id="1955775"/>
    <lineage>
        <taxon>Eukaryota</taxon>
        <taxon>Fungi</taxon>
        <taxon>Dikarya</taxon>
        <taxon>Ascomycota</taxon>
        <taxon>Pezizomycotina</taxon>
        <taxon>Eurotiomycetes</taxon>
        <taxon>Eurotiomycetidae</taxon>
        <taxon>Onygenales</taxon>
        <taxon>Ajellomycetaceae</taxon>
        <taxon>Emergomyces</taxon>
    </lineage>
</organism>
<protein>
    <submittedName>
        <fullName evidence="3">Uncharacterized protein</fullName>
    </submittedName>
</protein>
<keyword evidence="4" id="KW-1185">Reference proteome</keyword>
<dbReference type="PANTHER" id="PTHR37490:SF3">
    <property type="entry name" value="DUF3431 DOMAIN CONTAINING PROTEIN"/>
    <property type="match status" value="1"/>
</dbReference>
<dbReference type="InterPro" id="IPR021838">
    <property type="entry name" value="DUF3431"/>
</dbReference>
<evidence type="ECO:0000313" key="4">
    <source>
        <dbReference type="Proteomes" id="UP000091918"/>
    </source>
</evidence>
<evidence type="ECO:0000256" key="2">
    <source>
        <dbReference type="SAM" id="Phobius"/>
    </source>
</evidence>
<evidence type="ECO:0000313" key="3">
    <source>
        <dbReference type="EMBL" id="OAX83515.1"/>
    </source>
</evidence>
<keyword evidence="2" id="KW-0472">Membrane</keyword>
<keyword evidence="2" id="KW-1133">Transmembrane helix</keyword>
<sequence>MAVFPAYRPPSPRLLRQPPAISGITLIACLAVFFLFCSFVNHCFFSFLSSPSYVSDLENRELVVASMSTADTSWLIENLPEWKLNIYVVDDPDARLTVPKNKGREAMVYLTYIIDNYERLPKYMVFIHSQRYQWHSDDPLYDSLPPLKNLQLPFLSKAGYVNLRCVWVLGCPAEIRPFTDIERADVHAGVHFKNSFEELFPGSPVPQEIGVPCCAQFAATREQVHKRPKKEYEHFREWLLNTSLPDSMSGRIFEYSWHMIFGRKSVYCPNARDCYCKQFGFCNLTCPDRGYCDGRYTMPPYSTLPKGWPDIGWDGKPRDPNVALPGRELPKQKPMLKQEQEQQQQQQQPFG</sequence>
<dbReference type="EMBL" id="LGUA01000167">
    <property type="protein sequence ID" value="OAX83515.1"/>
    <property type="molecule type" value="Genomic_DNA"/>
</dbReference>